<sequence>MGADNAGRQEAPVRQDADPAAVRALRRTALVVVALNLAYFFVEVGVALAIRSVSLFADSVDFLEDTAVNLLIFIALGWSLRARARAGKAMAGIIVLPALAAVVMAVLKFADPERPDPLSLVVTAGGAIVVNSICAWLLARHRHNVGSMSRAAFLAARNDVYANAAIIALGVVTIFWASGWPDIVLGMFLVLLNFTAAKEVWEVAEEEDLAAKALAGEAIDDD</sequence>
<dbReference type="GO" id="GO:0016020">
    <property type="term" value="C:membrane"/>
    <property type="evidence" value="ECO:0007669"/>
    <property type="project" value="UniProtKB-SubCell"/>
</dbReference>
<feature type="transmembrane region" description="Helical" evidence="5">
    <location>
        <begin position="160"/>
        <end position="177"/>
    </location>
</feature>
<dbReference type="GO" id="GO:0008324">
    <property type="term" value="F:monoatomic cation transmembrane transporter activity"/>
    <property type="evidence" value="ECO:0007669"/>
    <property type="project" value="InterPro"/>
</dbReference>
<accession>A0A1G6GE33</accession>
<evidence type="ECO:0000259" key="6">
    <source>
        <dbReference type="Pfam" id="PF01545"/>
    </source>
</evidence>
<name>A0A1G6GE33_9ACTN</name>
<dbReference type="Pfam" id="PF01545">
    <property type="entry name" value="Cation_efflux"/>
    <property type="match status" value="1"/>
</dbReference>
<dbReference type="Gene3D" id="1.20.1510.10">
    <property type="entry name" value="Cation efflux protein transmembrane domain"/>
    <property type="match status" value="1"/>
</dbReference>
<dbReference type="Proteomes" id="UP000199086">
    <property type="component" value="Unassembled WGS sequence"/>
</dbReference>
<keyword evidence="2 5" id="KW-0812">Transmembrane</keyword>
<dbReference type="InterPro" id="IPR027469">
    <property type="entry name" value="Cation_efflux_TMD_sf"/>
</dbReference>
<evidence type="ECO:0000256" key="4">
    <source>
        <dbReference type="ARBA" id="ARBA00023136"/>
    </source>
</evidence>
<organism evidence="7 8">
    <name type="scientific">Raineyella antarctica</name>
    <dbReference type="NCBI Taxonomy" id="1577474"/>
    <lineage>
        <taxon>Bacteria</taxon>
        <taxon>Bacillati</taxon>
        <taxon>Actinomycetota</taxon>
        <taxon>Actinomycetes</taxon>
        <taxon>Propionibacteriales</taxon>
        <taxon>Propionibacteriaceae</taxon>
        <taxon>Raineyella</taxon>
    </lineage>
</organism>
<keyword evidence="8" id="KW-1185">Reference proteome</keyword>
<feature type="transmembrane region" description="Helical" evidence="5">
    <location>
        <begin position="119"/>
        <end position="139"/>
    </location>
</feature>
<dbReference type="SUPFAM" id="SSF161111">
    <property type="entry name" value="Cation efflux protein transmembrane domain-like"/>
    <property type="match status" value="1"/>
</dbReference>
<proteinExistence type="predicted"/>
<feature type="transmembrane region" description="Helical" evidence="5">
    <location>
        <begin position="89"/>
        <end position="107"/>
    </location>
</feature>
<dbReference type="InterPro" id="IPR058533">
    <property type="entry name" value="Cation_efflux_TM"/>
</dbReference>
<comment type="subcellular location">
    <subcellularLocation>
        <location evidence="1">Membrane</location>
        <topology evidence="1">Multi-pass membrane protein</topology>
    </subcellularLocation>
</comment>
<dbReference type="EMBL" id="FMYF01000002">
    <property type="protein sequence ID" value="SDB80258.1"/>
    <property type="molecule type" value="Genomic_DNA"/>
</dbReference>
<feature type="transmembrane region" description="Helical" evidence="5">
    <location>
        <begin position="62"/>
        <end position="80"/>
    </location>
</feature>
<evidence type="ECO:0000256" key="1">
    <source>
        <dbReference type="ARBA" id="ARBA00004141"/>
    </source>
</evidence>
<evidence type="ECO:0000256" key="3">
    <source>
        <dbReference type="ARBA" id="ARBA00022989"/>
    </source>
</evidence>
<dbReference type="AlphaFoldDB" id="A0A1G6GE33"/>
<keyword evidence="4 5" id="KW-0472">Membrane</keyword>
<evidence type="ECO:0000256" key="5">
    <source>
        <dbReference type="SAM" id="Phobius"/>
    </source>
</evidence>
<gene>
    <name evidence="7" type="ORF">GA0111570_10244</name>
</gene>
<evidence type="ECO:0000313" key="7">
    <source>
        <dbReference type="EMBL" id="SDB80258.1"/>
    </source>
</evidence>
<reference evidence="7 8" key="1">
    <citation type="submission" date="2016-06" db="EMBL/GenBank/DDBJ databases">
        <authorList>
            <person name="Olsen C.W."/>
            <person name="Carey S."/>
            <person name="Hinshaw L."/>
            <person name="Karasin A.I."/>
        </authorList>
    </citation>
    <scope>NUCLEOTIDE SEQUENCE [LARGE SCALE GENOMIC DNA]</scope>
    <source>
        <strain evidence="7 8">LZ-22</strain>
    </source>
</reference>
<feature type="transmembrane region" description="Helical" evidence="5">
    <location>
        <begin position="29"/>
        <end position="50"/>
    </location>
</feature>
<dbReference type="OrthoDB" id="3254729at2"/>
<evidence type="ECO:0000256" key="2">
    <source>
        <dbReference type="ARBA" id="ARBA00022692"/>
    </source>
</evidence>
<evidence type="ECO:0000313" key="8">
    <source>
        <dbReference type="Proteomes" id="UP000199086"/>
    </source>
</evidence>
<protein>
    <submittedName>
        <fullName evidence="7">Cation efflux family protein</fullName>
    </submittedName>
</protein>
<keyword evidence="3 5" id="KW-1133">Transmembrane helix</keyword>
<feature type="domain" description="Cation efflux protein transmembrane" evidence="6">
    <location>
        <begin position="30"/>
        <end position="194"/>
    </location>
</feature>
<dbReference type="STRING" id="1577474.GA0111570_10244"/>